<feature type="compositionally biased region" description="Basic and acidic residues" evidence="7">
    <location>
        <begin position="645"/>
        <end position="661"/>
    </location>
</feature>
<dbReference type="InterPro" id="IPR025313">
    <property type="entry name" value="SPB4-like_CTE"/>
</dbReference>
<evidence type="ECO:0000256" key="5">
    <source>
        <dbReference type="ARBA" id="ARBA00022884"/>
    </source>
</evidence>
<feature type="domain" description="Helicase ATP-binding" evidence="8">
    <location>
        <begin position="65"/>
        <end position="246"/>
    </location>
</feature>
<dbReference type="Pfam" id="PF00270">
    <property type="entry name" value="DEAD"/>
    <property type="match status" value="1"/>
</dbReference>
<dbReference type="PROSITE" id="PS51192">
    <property type="entry name" value="HELICASE_ATP_BIND_1"/>
    <property type="match status" value="1"/>
</dbReference>
<dbReference type="EMBL" id="BRXY01000312">
    <property type="protein sequence ID" value="GMH86332.1"/>
    <property type="molecule type" value="Genomic_DNA"/>
</dbReference>
<evidence type="ECO:0000256" key="4">
    <source>
        <dbReference type="ARBA" id="ARBA00022840"/>
    </source>
</evidence>
<accession>A0A9W7BER2</accession>
<dbReference type="SMART" id="SM01178">
    <property type="entry name" value="DUF4217"/>
    <property type="match status" value="1"/>
</dbReference>
<proteinExistence type="inferred from homology"/>
<dbReference type="PANTHER" id="PTHR24031">
    <property type="entry name" value="RNA HELICASE"/>
    <property type="match status" value="1"/>
</dbReference>
<comment type="similarity">
    <text evidence="6">Belongs to the DEAD box helicase family.</text>
</comment>
<dbReference type="EC" id="3.6.4.13" evidence="6"/>
<dbReference type="AlphaFoldDB" id="A0A9W7BER2"/>
<keyword evidence="11" id="KW-1185">Reference proteome</keyword>
<dbReference type="Proteomes" id="UP001165085">
    <property type="component" value="Unassembled WGS sequence"/>
</dbReference>
<dbReference type="InterPro" id="IPR027417">
    <property type="entry name" value="P-loop_NTPase"/>
</dbReference>
<evidence type="ECO:0000259" key="8">
    <source>
        <dbReference type="PROSITE" id="PS51192"/>
    </source>
</evidence>
<dbReference type="PROSITE" id="PS51194">
    <property type="entry name" value="HELICASE_CTER"/>
    <property type="match status" value="1"/>
</dbReference>
<comment type="catalytic activity">
    <reaction evidence="6">
        <text>ATP + H2O = ADP + phosphate + H(+)</text>
        <dbReference type="Rhea" id="RHEA:13065"/>
        <dbReference type="ChEBI" id="CHEBI:15377"/>
        <dbReference type="ChEBI" id="CHEBI:15378"/>
        <dbReference type="ChEBI" id="CHEBI:30616"/>
        <dbReference type="ChEBI" id="CHEBI:43474"/>
        <dbReference type="ChEBI" id="CHEBI:456216"/>
        <dbReference type="EC" id="3.6.4.13"/>
    </reaction>
</comment>
<feature type="region of interest" description="Disordered" evidence="7">
    <location>
        <begin position="640"/>
        <end position="679"/>
    </location>
</feature>
<dbReference type="SMART" id="SM00487">
    <property type="entry name" value="DEXDc"/>
    <property type="match status" value="1"/>
</dbReference>
<feature type="compositionally biased region" description="Basic residues" evidence="7">
    <location>
        <begin position="609"/>
        <end position="619"/>
    </location>
</feature>
<dbReference type="CDD" id="cd17960">
    <property type="entry name" value="DEADc_DDX55"/>
    <property type="match status" value="1"/>
</dbReference>
<dbReference type="Pfam" id="PF13959">
    <property type="entry name" value="CTE_SPB4"/>
    <property type="match status" value="1"/>
</dbReference>
<feature type="region of interest" description="Disordered" evidence="7">
    <location>
        <begin position="605"/>
        <end position="627"/>
    </location>
</feature>
<feature type="compositionally biased region" description="Acidic residues" evidence="7">
    <location>
        <begin position="667"/>
        <end position="679"/>
    </location>
</feature>
<comment type="domain">
    <text evidence="6">The Q motif is unique to and characteristic of the DEAD box family of RNA helicases and controls ATP binding and hydrolysis.</text>
</comment>
<dbReference type="GO" id="GO:0016787">
    <property type="term" value="F:hydrolase activity"/>
    <property type="evidence" value="ECO:0007669"/>
    <property type="project" value="UniProtKB-KW"/>
</dbReference>
<evidence type="ECO:0000256" key="6">
    <source>
        <dbReference type="RuleBase" id="RU365068"/>
    </source>
</evidence>
<evidence type="ECO:0000313" key="10">
    <source>
        <dbReference type="EMBL" id="GMH86332.1"/>
    </source>
</evidence>
<feature type="compositionally biased region" description="Basic and acidic residues" evidence="7">
    <location>
        <begin position="1"/>
        <end position="12"/>
    </location>
</feature>
<reference evidence="11" key="1">
    <citation type="journal article" date="2023" name="Commun. Biol.">
        <title>Genome analysis of Parmales, the sister group of diatoms, reveals the evolutionary specialization of diatoms from phago-mixotrophs to photoautotrophs.</title>
        <authorList>
            <person name="Ban H."/>
            <person name="Sato S."/>
            <person name="Yoshikawa S."/>
            <person name="Yamada K."/>
            <person name="Nakamura Y."/>
            <person name="Ichinomiya M."/>
            <person name="Sato N."/>
            <person name="Blanc-Mathieu R."/>
            <person name="Endo H."/>
            <person name="Kuwata A."/>
            <person name="Ogata H."/>
        </authorList>
    </citation>
    <scope>NUCLEOTIDE SEQUENCE [LARGE SCALE GENOMIC DNA]</scope>
    <source>
        <strain evidence="11">NIES 3701</strain>
    </source>
</reference>
<evidence type="ECO:0000313" key="11">
    <source>
        <dbReference type="Proteomes" id="UP001165085"/>
    </source>
</evidence>
<sequence>MQSEKPTEKPTDAVEPTSDAPPSFNTMIPPLSSSSLASIGVVLSQTMTDKYPSLPPPTPVQSASIPLLLTNKDVAVQALTGSGKTLAYVIPTIELILRRTTPLKSSQISSLIITPTRELASQVHSIVKVFADGSGIVNEPILCIGGEGTTAKTDLEKFGMFKSDVMVGTPGRVHDILTRYSTVDVRELDLLVLDEADTLLSMGFEVQVSGILKRLPQMRRTGLFSATMTRGVKELSRAGLRNPVFVNVNVQNENSKEKTSNTPSSLTNYYVVCPMLEKLSRLSAFLLDHADEKVIVFFLTCTAVDFFGNAIKEILGGKMNYVEALHGKMNQKRRENCLKRYKESGGGALLCTDVAARGLDVDDISWVVQFDAPVDPSSFVHRVGRAARAGKVGKSLVFLSNEEEAYVDFLKLRKVPIEELSGEEQCLLDMMDEAGTEAGMEAGAIDDGDETTTSTKTVTATKTITKENKIRNILPMVKALVLSDRDYLEKGTKAFTSFIRAYKEHQCSFIFRFASLDLGELATAFCLLRLPKMPELKDSHSELSFKAAGPEVNIHGIKFKDKHREKARQARLAKELAAGGKNAKQVKAEIKKAEKLQKQKKYIEDQKAKGRNVNKKRGKNAQIHDEWDELAKEERLHKKLRKGKITKEEYKRLMRGDEKKGGGGGELDSDEDFDDDLSM</sequence>
<dbReference type="SUPFAM" id="SSF52540">
    <property type="entry name" value="P-loop containing nucleoside triphosphate hydrolases"/>
    <property type="match status" value="1"/>
</dbReference>
<feature type="region of interest" description="Disordered" evidence="7">
    <location>
        <begin position="1"/>
        <end position="29"/>
    </location>
</feature>
<keyword evidence="5 6" id="KW-0694">RNA-binding</keyword>
<evidence type="ECO:0000256" key="2">
    <source>
        <dbReference type="ARBA" id="ARBA00022801"/>
    </source>
</evidence>
<dbReference type="Pfam" id="PF00271">
    <property type="entry name" value="Helicase_C"/>
    <property type="match status" value="1"/>
</dbReference>
<comment type="caution">
    <text evidence="10">The sequence shown here is derived from an EMBL/GenBank/DDBJ whole genome shotgun (WGS) entry which is preliminary data.</text>
</comment>
<dbReference type="CDD" id="cd18787">
    <property type="entry name" value="SF2_C_DEAD"/>
    <property type="match status" value="1"/>
</dbReference>
<dbReference type="Gene3D" id="3.40.50.300">
    <property type="entry name" value="P-loop containing nucleotide triphosphate hydrolases"/>
    <property type="match status" value="2"/>
</dbReference>
<dbReference type="GO" id="GO:0005524">
    <property type="term" value="F:ATP binding"/>
    <property type="evidence" value="ECO:0007669"/>
    <property type="project" value="UniProtKB-UniRule"/>
</dbReference>
<dbReference type="GO" id="GO:0003723">
    <property type="term" value="F:RNA binding"/>
    <property type="evidence" value="ECO:0007669"/>
    <property type="project" value="UniProtKB-UniRule"/>
</dbReference>
<organism evidence="10 11">
    <name type="scientific">Triparma strigata</name>
    <dbReference type="NCBI Taxonomy" id="1606541"/>
    <lineage>
        <taxon>Eukaryota</taxon>
        <taxon>Sar</taxon>
        <taxon>Stramenopiles</taxon>
        <taxon>Ochrophyta</taxon>
        <taxon>Bolidophyceae</taxon>
        <taxon>Parmales</taxon>
        <taxon>Triparmaceae</taxon>
        <taxon>Triparma</taxon>
    </lineage>
</organism>
<evidence type="ECO:0000256" key="1">
    <source>
        <dbReference type="ARBA" id="ARBA00022741"/>
    </source>
</evidence>
<keyword evidence="4 6" id="KW-0067">ATP-binding</keyword>
<dbReference type="InterPro" id="IPR001650">
    <property type="entry name" value="Helicase_C-like"/>
</dbReference>
<name>A0A9W7BER2_9STRA</name>
<dbReference type="InterPro" id="IPR011545">
    <property type="entry name" value="DEAD/DEAH_box_helicase_dom"/>
</dbReference>
<gene>
    <name evidence="10" type="ORF">TrST_g72</name>
</gene>
<feature type="domain" description="Helicase C-terminal" evidence="9">
    <location>
        <begin position="278"/>
        <end position="435"/>
    </location>
</feature>
<dbReference type="InterPro" id="IPR014001">
    <property type="entry name" value="Helicase_ATP-bd"/>
</dbReference>
<protein>
    <recommendedName>
        <fullName evidence="6">ATP-dependent RNA helicase</fullName>
        <ecNumber evidence="6">3.6.4.13</ecNumber>
    </recommendedName>
</protein>
<evidence type="ECO:0000256" key="7">
    <source>
        <dbReference type="SAM" id="MobiDB-lite"/>
    </source>
</evidence>
<evidence type="ECO:0000256" key="3">
    <source>
        <dbReference type="ARBA" id="ARBA00022806"/>
    </source>
</evidence>
<evidence type="ECO:0000259" key="9">
    <source>
        <dbReference type="PROSITE" id="PS51194"/>
    </source>
</evidence>
<keyword evidence="3 6" id="KW-0347">Helicase</keyword>
<dbReference type="SMART" id="SM00490">
    <property type="entry name" value="HELICc"/>
    <property type="match status" value="1"/>
</dbReference>
<keyword evidence="2 6" id="KW-0378">Hydrolase</keyword>
<comment type="function">
    <text evidence="6">RNA helicase.</text>
</comment>
<keyword evidence="1 6" id="KW-0547">Nucleotide-binding</keyword>
<dbReference type="GO" id="GO:0003724">
    <property type="term" value="F:RNA helicase activity"/>
    <property type="evidence" value="ECO:0007669"/>
    <property type="project" value="UniProtKB-EC"/>
</dbReference>
<dbReference type="OrthoDB" id="7396459at2759"/>